<sequence length="57" mass="6506">MKQRWEYKIVEGGSGMSGAKIRDNSTDILNRLGLEGWEAYAINCNTAPTVFYLKRPR</sequence>
<evidence type="ECO:0000313" key="1">
    <source>
        <dbReference type="EMBL" id="GLQ20418.1"/>
    </source>
</evidence>
<keyword evidence="2" id="KW-1185">Reference proteome</keyword>
<dbReference type="EMBL" id="BSNJ01000003">
    <property type="protein sequence ID" value="GLQ20418.1"/>
    <property type="molecule type" value="Genomic_DNA"/>
</dbReference>
<evidence type="ECO:0008006" key="3">
    <source>
        <dbReference type="Google" id="ProtNLM"/>
    </source>
</evidence>
<reference evidence="1" key="2">
    <citation type="submission" date="2023-01" db="EMBL/GenBank/DDBJ databases">
        <title>Draft genome sequence of Algimonas porphyrae strain NBRC 108216.</title>
        <authorList>
            <person name="Sun Q."/>
            <person name="Mori K."/>
        </authorList>
    </citation>
    <scope>NUCLEOTIDE SEQUENCE</scope>
    <source>
        <strain evidence="1">NBRC 108216</strain>
    </source>
</reference>
<evidence type="ECO:0000313" key="2">
    <source>
        <dbReference type="Proteomes" id="UP001161390"/>
    </source>
</evidence>
<dbReference type="RefSeq" id="WP_284370993.1">
    <property type="nucleotide sequence ID" value="NZ_BSNJ01000003.1"/>
</dbReference>
<dbReference type="Pfam" id="PF13783">
    <property type="entry name" value="DUF4177"/>
    <property type="match status" value="1"/>
</dbReference>
<accession>A0ABQ5UYN9</accession>
<comment type="caution">
    <text evidence="1">The sequence shown here is derived from an EMBL/GenBank/DDBJ whole genome shotgun (WGS) entry which is preliminary data.</text>
</comment>
<organism evidence="1 2">
    <name type="scientific">Algimonas porphyrae</name>
    <dbReference type="NCBI Taxonomy" id="1128113"/>
    <lineage>
        <taxon>Bacteria</taxon>
        <taxon>Pseudomonadati</taxon>
        <taxon>Pseudomonadota</taxon>
        <taxon>Alphaproteobacteria</taxon>
        <taxon>Maricaulales</taxon>
        <taxon>Robiginitomaculaceae</taxon>
        <taxon>Algimonas</taxon>
    </lineage>
</organism>
<name>A0ABQ5UYN9_9PROT</name>
<reference evidence="1" key="1">
    <citation type="journal article" date="2014" name="Int. J. Syst. Evol. Microbiol.">
        <title>Complete genome of a new Firmicutes species belonging to the dominant human colonic microbiota ('Ruminococcus bicirculans') reveals two chromosomes and a selective capacity to utilize plant glucans.</title>
        <authorList>
            <consortium name="NISC Comparative Sequencing Program"/>
            <person name="Wegmann U."/>
            <person name="Louis P."/>
            <person name="Goesmann A."/>
            <person name="Henrissat B."/>
            <person name="Duncan S.H."/>
            <person name="Flint H.J."/>
        </authorList>
    </citation>
    <scope>NUCLEOTIDE SEQUENCE</scope>
    <source>
        <strain evidence="1">NBRC 108216</strain>
    </source>
</reference>
<proteinExistence type="predicted"/>
<dbReference type="Proteomes" id="UP001161390">
    <property type="component" value="Unassembled WGS sequence"/>
</dbReference>
<dbReference type="InterPro" id="IPR025234">
    <property type="entry name" value="YjzH-like"/>
</dbReference>
<gene>
    <name evidence="1" type="ORF">GCM10007854_13730</name>
</gene>
<protein>
    <recommendedName>
        <fullName evidence="3">DUF4177 domain-containing protein</fullName>
    </recommendedName>
</protein>